<dbReference type="GO" id="GO:0006032">
    <property type="term" value="P:chitin catabolic process"/>
    <property type="evidence" value="ECO:0007669"/>
    <property type="project" value="InterPro"/>
</dbReference>
<feature type="domain" description="Glycoside hydrolase family 19 catalytic" evidence="11">
    <location>
        <begin position="193"/>
        <end position="203"/>
    </location>
</feature>
<dbReference type="Pfam" id="PF00182">
    <property type="entry name" value="Glyco_hydro_19"/>
    <property type="match status" value="1"/>
</dbReference>
<dbReference type="GO" id="GO:0000272">
    <property type="term" value="P:polysaccharide catabolic process"/>
    <property type="evidence" value="ECO:0007669"/>
    <property type="project" value="UniProtKB-KW"/>
</dbReference>
<evidence type="ECO:0000256" key="4">
    <source>
        <dbReference type="ARBA" id="ARBA00022801"/>
    </source>
</evidence>
<feature type="active site" description="Proton donor" evidence="9">
    <location>
        <position position="125"/>
    </location>
</feature>
<dbReference type="SUPFAM" id="SSF53955">
    <property type="entry name" value="Lysozyme-like"/>
    <property type="match status" value="1"/>
</dbReference>
<evidence type="ECO:0000259" key="11">
    <source>
        <dbReference type="PROSITE" id="PS00774"/>
    </source>
</evidence>
<dbReference type="InterPro" id="IPR000726">
    <property type="entry name" value="Glyco_hydro_19_cat"/>
</dbReference>
<feature type="disulfide bond" evidence="10">
    <location>
        <begin position="80"/>
        <end position="142"/>
    </location>
</feature>
<evidence type="ECO:0000256" key="5">
    <source>
        <dbReference type="ARBA" id="ARBA00023157"/>
    </source>
</evidence>
<keyword evidence="6" id="KW-0119">Carbohydrate metabolism</keyword>
<dbReference type="InterPro" id="IPR023346">
    <property type="entry name" value="Lysozyme-like_dom_sf"/>
</dbReference>
<evidence type="ECO:0000256" key="10">
    <source>
        <dbReference type="PIRSR" id="PIRSR001060-2"/>
    </source>
</evidence>
<dbReference type="EC" id="3.2.1.14" evidence="2"/>
<accession>O04271</accession>
<keyword evidence="8" id="KW-0624">Polysaccharide degradation</keyword>
<dbReference type="PROSITE" id="PS00774">
    <property type="entry name" value="CHITINASE_19_2"/>
    <property type="match status" value="1"/>
</dbReference>
<dbReference type="PIRSF" id="PIRSF001060">
    <property type="entry name" value="Endochitinase"/>
    <property type="match status" value="1"/>
</dbReference>
<evidence type="ECO:0000313" key="12">
    <source>
        <dbReference type="EMBL" id="AAB67170.1"/>
    </source>
</evidence>
<dbReference type="CDD" id="cd00325">
    <property type="entry name" value="chitinase_GH19"/>
    <property type="match status" value="1"/>
</dbReference>
<keyword evidence="3" id="KW-0732">Signal</keyword>
<keyword evidence="5 10" id="KW-1015">Disulfide bond</keyword>
<evidence type="ECO:0000256" key="7">
    <source>
        <dbReference type="ARBA" id="ARBA00023295"/>
    </source>
</evidence>
<evidence type="ECO:0000256" key="1">
    <source>
        <dbReference type="ARBA" id="ARBA00000822"/>
    </source>
</evidence>
<comment type="catalytic activity">
    <reaction evidence="1">
        <text>Random endo-hydrolysis of N-acetyl-beta-D-glucosaminide (1-&gt;4)-beta-linkages in chitin and chitodextrins.</text>
        <dbReference type="EC" id="3.2.1.14"/>
    </reaction>
</comment>
<dbReference type="InterPro" id="IPR016283">
    <property type="entry name" value="Glyco_hydro_19"/>
</dbReference>
<evidence type="ECO:0000256" key="3">
    <source>
        <dbReference type="ARBA" id="ARBA00022729"/>
    </source>
</evidence>
<feature type="disulfide bond" evidence="10">
    <location>
        <begin position="248"/>
        <end position="280"/>
    </location>
</feature>
<evidence type="ECO:0000256" key="2">
    <source>
        <dbReference type="ARBA" id="ARBA00012729"/>
    </source>
</evidence>
<protein>
    <recommendedName>
        <fullName evidence="2">chitinase</fullName>
        <ecNumber evidence="2">3.2.1.14</ecNumber>
    </recommendedName>
</protein>
<dbReference type="FunFam" id="3.30.20.10:FF:000002">
    <property type="entry name" value="Acidic endochitinase pcht28"/>
    <property type="match status" value="1"/>
</dbReference>
<dbReference type="GO" id="GO:0050832">
    <property type="term" value="P:defense response to fungus"/>
    <property type="evidence" value="ECO:0007669"/>
    <property type="project" value="TreeGrafter"/>
</dbReference>
<dbReference type="PANTHER" id="PTHR22595:SF171">
    <property type="entry name" value="BASIC ENDOCHITINASE B"/>
    <property type="match status" value="1"/>
</dbReference>
<sequence>MHSSLEKLLAIYTAAMLASLAKQLQVKRRHEDDDDGEVCSACRVPAALLAVAAWRRQGVGSVITQAVFNSMLPNRDNSQCPATGFYTSSAFIAAANSFRRSARAGGAPSSSRRELAAFFGQTSHETTGGTRGSSDQFQWGYCFKEEINKATSPPYYGRGPIQLTGQSNYQAAGNALGLDLVGNPDLVSTDAVVSFKTAIWFWMTAQGNKASCHDVILGRWTRPGGETTAGRVPGYGVITNIINGGIECGVGQNDANVDRIGYYKRYCDMLGTGYGSNLDCYNQRNLPAS</sequence>
<evidence type="ECO:0000256" key="8">
    <source>
        <dbReference type="ARBA" id="ARBA00023326"/>
    </source>
</evidence>
<dbReference type="GO" id="GO:0008843">
    <property type="term" value="F:endochitinase activity"/>
    <property type="evidence" value="ECO:0007669"/>
    <property type="project" value="UniProtKB-EC"/>
</dbReference>
<reference evidence="12" key="1">
    <citation type="submission" date="1997-07" db="EMBL/GenBank/DDBJ databases">
        <title>Molecular characterization of a rice genomic chitinase DNA.</title>
        <authorList>
            <person name="Yun C.-H."/>
            <person name="Lee B.P."/>
            <person name="Yun K.J."/>
            <person name="Eun M.Y."/>
        </authorList>
    </citation>
    <scope>NUCLEOTIDE SEQUENCE</scope>
    <source>
        <strain evidence="12">IR36</strain>
    </source>
</reference>
<dbReference type="Gene3D" id="3.30.20.10">
    <property type="entry name" value="Endochitinase, domain 2"/>
    <property type="match status" value="1"/>
</dbReference>
<dbReference type="EMBL" id="AF013580">
    <property type="protein sequence ID" value="AAB67170.1"/>
    <property type="molecule type" value="Genomic_DNA"/>
</dbReference>
<dbReference type="AlphaFoldDB" id="O04271"/>
<evidence type="ECO:0000256" key="6">
    <source>
        <dbReference type="ARBA" id="ARBA00023277"/>
    </source>
</evidence>
<dbReference type="PANTHER" id="PTHR22595">
    <property type="entry name" value="CHITINASE-RELATED"/>
    <property type="match status" value="1"/>
</dbReference>
<dbReference type="CAZy" id="GH19">
    <property type="family name" value="Glycoside Hydrolase Family 19"/>
</dbReference>
<evidence type="ECO:0000256" key="9">
    <source>
        <dbReference type="PIRSR" id="PIRSR001060-1"/>
    </source>
</evidence>
<keyword evidence="4" id="KW-0378">Hydrolase</keyword>
<name>O04271_ORYSA</name>
<dbReference type="GO" id="GO:0016998">
    <property type="term" value="P:cell wall macromolecule catabolic process"/>
    <property type="evidence" value="ECO:0007669"/>
    <property type="project" value="InterPro"/>
</dbReference>
<keyword evidence="7" id="KW-0326">Glycosidase</keyword>
<dbReference type="Gene3D" id="1.10.530.10">
    <property type="match status" value="1"/>
</dbReference>
<organism evidence="12">
    <name type="scientific">Oryza sativa</name>
    <name type="common">Rice</name>
    <dbReference type="NCBI Taxonomy" id="4530"/>
    <lineage>
        <taxon>Eukaryota</taxon>
        <taxon>Viridiplantae</taxon>
        <taxon>Streptophyta</taxon>
        <taxon>Embryophyta</taxon>
        <taxon>Tracheophyta</taxon>
        <taxon>Spermatophyta</taxon>
        <taxon>Magnoliopsida</taxon>
        <taxon>Liliopsida</taxon>
        <taxon>Poales</taxon>
        <taxon>Poaceae</taxon>
        <taxon>BOP clade</taxon>
        <taxon>Oryzoideae</taxon>
        <taxon>Oryzeae</taxon>
        <taxon>Oryzinae</taxon>
        <taxon>Oryza</taxon>
    </lineage>
</organism>
<proteinExistence type="predicted"/>